<evidence type="ECO:0000256" key="5">
    <source>
        <dbReference type="ARBA" id="ARBA00022692"/>
    </source>
</evidence>
<evidence type="ECO:0000313" key="11">
    <source>
        <dbReference type="EMBL" id="ETW12029.1"/>
    </source>
</evidence>
<dbReference type="GO" id="GO:0005886">
    <property type="term" value="C:plasma membrane"/>
    <property type="evidence" value="ECO:0007669"/>
    <property type="project" value="UniProtKB-SubCell"/>
</dbReference>
<evidence type="ECO:0000256" key="1">
    <source>
        <dbReference type="ARBA" id="ARBA00004429"/>
    </source>
</evidence>
<evidence type="ECO:0000259" key="10">
    <source>
        <dbReference type="Pfam" id="PF04290"/>
    </source>
</evidence>
<evidence type="ECO:0000256" key="4">
    <source>
        <dbReference type="ARBA" id="ARBA00022519"/>
    </source>
</evidence>
<dbReference type="STRING" id="1379903.ATO8_13077"/>
<comment type="similarity">
    <text evidence="8 9">Belongs to the TRAP transporter small permease family.</text>
</comment>
<name>W4HH50_9RHOB</name>
<keyword evidence="7 9" id="KW-0472">Membrane</keyword>
<evidence type="ECO:0000256" key="7">
    <source>
        <dbReference type="ARBA" id="ARBA00023136"/>
    </source>
</evidence>
<keyword evidence="3" id="KW-1003">Cell membrane</keyword>
<proteinExistence type="inferred from homology"/>
<reference evidence="11 12" key="1">
    <citation type="journal article" date="2014" name="Antonie Van Leeuwenhoek">
        <title>Roseivivax atlanticus sp. nov., isolated from surface seawater of the Atlantic Ocean.</title>
        <authorList>
            <person name="Li G."/>
            <person name="Lai Q."/>
            <person name="Liu X."/>
            <person name="Sun F."/>
            <person name="Shao Z."/>
        </authorList>
    </citation>
    <scope>NUCLEOTIDE SEQUENCE [LARGE SCALE GENOMIC DNA]</scope>
    <source>
        <strain evidence="11 12">22II-s10s</strain>
    </source>
</reference>
<feature type="transmembrane region" description="Helical" evidence="9">
    <location>
        <begin position="94"/>
        <end position="117"/>
    </location>
</feature>
<dbReference type="Proteomes" id="UP000019063">
    <property type="component" value="Unassembled WGS sequence"/>
</dbReference>
<keyword evidence="12" id="KW-1185">Reference proteome</keyword>
<dbReference type="GO" id="GO:0022857">
    <property type="term" value="F:transmembrane transporter activity"/>
    <property type="evidence" value="ECO:0007669"/>
    <property type="project" value="UniProtKB-UniRule"/>
</dbReference>
<dbReference type="InterPro" id="IPR055348">
    <property type="entry name" value="DctQ"/>
</dbReference>
<keyword evidence="4 9" id="KW-0997">Cell inner membrane</keyword>
<gene>
    <name evidence="11" type="ORF">ATO8_13077</name>
</gene>
<evidence type="ECO:0000256" key="8">
    <source>
        <dbReference type="ARBA" id="ARBA00038436"/>
    </source>
</evidence>
<dbReference type="Pfam" id="PF04290">
    <property type="entry name" value="DctQ"/>
    <property type="match status" value="1"/>
</dbReference>
<sequence length="195" mass="21241">MGVVRGLLVPFGLWNDWALAAARVIALAALGAMVVVILTQVFFRYVLNDALPWPDEAARFLMLWMTGLAAPTAFRHGGFVAIDMVRTLLPATVAGVLNLILLAMSLTVLLVGAQLGWTHVNSGWLFNSSSLRLPLDLVGGEPVRIKLAWMYLSLFTEMVLLTVVNIELILREVLCLAGEAARLPSYARSDVPEAE</sequence>
<evidence type="ECO:0000256" key="3">
    <source>
        <dbReference type="ARBA" id="ARBA00022475"/>
    </source>
</evidence>
<evidence type="ECO:0000313" key="12">
    <source>
        <dbReference type="Proteomes" id="UP000019063"/>
    </source>
</evidence>
<feature type="transmembrane region" description="Helical" evidence="9">
    <location>
        <begin position="63"/>
        <end position="82"/>
    </location>
</feature>
<keyword evidence="6 9" id="KW-1133">Transmembrane helix</keyword>
<dbReference type="InterPro" id="IPR007387">
    <property type="entry name" value="TRAP_DctQ"/>
</dbReference>
<protein>
    <recommendedName>
        <fullName evidence="9">TRAP transporter small permease protein</fullName>
    </recommendedName>
</protein>
<evidence type="ECO:0000256" key="6">
    <source>
        <dbReference type="ARBA" id="ARBA00022989"/>
    </source>
</evidence>
<accession>W4HH50</accession>
<evidence type="ECO:0000256" key="9">
    <source>
        <dbReference type="RuleBase" id="RU369079"/>
    </source>
</evidence>
<feature type="transmembrane region" description="Helical" evidence="9">
    <location>
        <begin position="20"/>
        <end position="43"/>
    </location>
</feature>
<comment type="caution">
    <text evidence="11">The sequence shown here is derived from an EMBL/GenBank/DDBJ whole genome shotgun (WGS) entry which is preliminary data.</text>
</comment>
<comment type="subcellular location">
    <subcellularLocation>
        <location evidence="1 9">Cell inner membrane</location>
        <topology evidence="1 9">Multi-pass membrane protein</topology>
    </subcellularLocation>
</comment>
<keyword evidence="2 9" id="KW-0813">Transport</keyword>
<comment type="function">
    <text evidence="9">Part of the tripartite ATP-independent periplasmic (TRAP) transport system.</text>
</comment>
<feature type="transmembrane region" description="Helical" evidence="9">
    <location>
        <begin position="148"/>
        <end position="170"/>
    </location>
</feature>
<dbReference type="PANTHER" id="PTHR35011">
    <property type="entry name" value="2,3-DIKETO-L-GULONATE TRAP TRANSPORTER SMALL PERMEASE PROTEIN YIAM"/>
    <property type="match status" value="1"/>
</dbReference>
<dbReference type="EMBL" id="AQQW01000008">
    <property type="protein sequence ID" value="ETW12029.1"/>
    <property type="molecule type" value="Genomic_DNA"/>
</dbReference>
<evidence type="ECO:0000256" key="2">
    <source>
        <dbReference type="ARBA" id="ARBA00022448"/>
    </source>
</evidence>
<dbReference type="PATRIC" id="fig|1317118.6.peg.2691"/>
<dbReference type="GO" id="GO:0015740">
    <property type="term" value="P:C4-dicarboxylate transport"/>
    <property type="evidence" value="ECO:0007669"/>
    <property type="project" value="TreeGrafter"/>
</dbReference>
<feature type="domain" description="Tripartite ATP-independent periplasmic transporters DctQ component" evidence="10">
    <location>
        <begin position="33"/>
        <end position="173"/>
    </location>
</feature>
<dbReference type="AlphaFoldDB" id="W4HH50"/>
<keyword evidence="5 9" id="KW-0812">Transmembrane</keyword>
<comment type="subunit">
    <text evidence="9">The complex comprises the extracytoplasmic solute receptor protein and the two transmembrane proteins.</text>
</comment>
<dbReference type="PANTHER" id="PTHR35011:SF11">
    <property type="entry name" value="TRAP TRANSPORTER SMALL PERMEASE PROTEIN"/>
    <property type="match status" value="1"/>
</dbReference>
<dbReference type="eggNOG" id="COG3090">
    <property type="taxonomic scope" value="Bacteria"/>
</dbReference>
<organism evidence="11 12">
    <name type="scientific">Roseivivax marinus</name>
    <dbReference type="NCBI Taxonomy" id="1379903"/>
    <lineage>
        <taxon>Bacteria</taxon>
        <taxon>Pseudomonadati</taxon>
        <taxon>Pseudomonadota</taxon>
        <taxon>Alphaproteobacteria</taxon>
        <taxon>Rhodobacterales</taxon>
        <taxon>Roseobacteraceae</taxon>
        <taxon>Roseivivax</taxon>
    </lineage>
</organism>
<dbReference type="RefSeq" id="WP_043845019.1">
    <property type="nucleotide sequence ID" value="NZ_AQQW01000008.1"/>
</dbReference>